<dbReference type="SUPFAM" id="SSF51905">
    <property type="entry name" value="FAD/NAD(P)-binding domain"/>
    <property type="match status" value="1"/>
</dbReference>
<dbReference type="STRING" id="370764.SAMN04489810_2228"/>
<dbReference type="Gene3D" id="3.50.50.60">
    <property type="entry name" value="FAD/NAD(P)-binding domain"/>
    <property type="match status" value="1"/>
</dbReference>
<evidence type="ECO:0000259" key="1">
    <source>
        <dbReference type="Pfam" id="PF01593"/>
    </source>
</evidence>
<organism evidence="2 3">
    <name type="scientific">Microbacterium pygmaeum</name>
    <dbReference type="NCBI Taxonomy" id="370764"/>
    <lineage>
        <taxon>Bacteria</taxon>
        <taxon>Bacillati</taxon>
        <taxon>Actinomycetota</taxon>
        <taxon>Actinomycetes</taxon>
        <taxon>Micrococcales</taxon>
        <taxon>Microbacteriaceae</taxon>
        <taxon>Microbacterium</taxon>
    </lineage>
</organism>
<evidence type="ECO:0000313" key="3">
    <source>
        <dbReference type="Proteomes" id="UP000199009"/>
    </source>
</evidence>
<dbReference type="AlphaFoldDB" id="A0A1G8A0G6"/>
<dbReference type="InterPro" id="IPR002937">
    <property type="entry name" value="Amino_oxidase"/>
</dbReference>
<dbReference type="Gene3D" id="3.90.660.50">
    <property type="match status" value="1"/>
</dbReference>
<dbReference type="GO" id="GO:0016491">
    <property type="term" value="F:oxidoreductase activity"/>
    <property type="evidence" value="ECO:0007669"/>
    <property type="project" value="InterPro"/>
</dbReference>
<protein>
    <submittedName>
        <fullName evidence="2">Phytoene dehydrogenase-related protein</fullName>
    </submittedName>
</protein>
<gene>
    <name evidence="2" type="ORF">SAMN04489810_2228</name>
</gene>
<keyword evidence="3" id="KW-1185">Reference proteome</keyword>
<dbReference type="RefSeq" id="WP_091489850.1">
    <property type="nucleotide sequence ID" value="NZ_LT629692.1"/>
</dbReference>
<evidence type="ECO:0000313" key="2">
    <source>
        <dbReference type="EMBL" id="SDH14378.1"/>
    </source>
</evidence>
<name>A0A1G8A0G6_9MICO</name>
<dbReference type="Proteomes" id="UP000199009">
    <property type="component" value="Chromosome I"/>
</dbReference>
<dbReference type="PANTHER" id="PTHR42841">
    <property type="entry name" value="AMINE OXIDASE"/>
    <property type="match status" value="1"/>
</dbReference>
<dbReference type="Pfam" id="PF01593">
    <property type="entry name" value="Amino_oxidase"/>
    <property type="match status" value="1"/>
</dbReference>
<dbReference type="OrthoDB" id="9767561at2"/>
<feature type="domain" description="Amine oxidase" evidence="1">
    <location>
        <begin position="13"/>
        <end position="420"/>
    </location>
</feature>
<sequence>MDSCDVVVIGAGLAGLRCAAQLAMAGLGVTLLEAAEVVGGRQRTDMVDGFLLDRGFQVLNPAYPAVGRWVDVQALRLQTFPVGVRVRRAQGLVELAHPIRHPRSIPASLRSGLIDPRQLGALARWVAPTILRPRAAVRAADTTLRAGWDRFGVAGALRTEVLEPFLAGVIGEDLAREDQDGPETSDAFARLLIRMFALGAPGVPAAGIAALPAQLAHVARVAGVEIRLGHSVTGIASGPRAVDVAIRGADSLTARSVVLAVGPESVSSLVEIPAPPTRGLQTWWFATDAAPTPSAMLHVDGRRRGPIVNAVVMSHAAPTYAPPGRHLVSATCLLPHGGAAPVPEAVVRTQLAEMWGTGASDLELLRRDDIPDALSAQAAPLRTITPARITEAVYVAGDHRDTASIQGALVSGDRVARSVLADLTRLG</sequence>
<dbReference type="EMBL" id="LT629692">
    <property type="protein sequence ID" value="SDH14378.1"/>
    <property type="molecule type" value="Genomic_DNA"/>
</dbReference>
<proteinExistence type="predicted"/>
<reference evidence="2 3" key="1">
    <citation type="submission" date="2016-10" db="EMBL/GenBank/DDBJ databases">
        <authorList>
            <person name="de Groot N.N."/>
        </authorList>
    </citation>
    <scope>NUCLEOTIDE SEQUENCE [LARGE SCALE GENOMIC DNA]</scope>
    <source>
        <strain evidence="2 3">DSM 23142</strain>
    </source>
</reference>
<accession>A0A1G8A0G6</accession>
<dbReference type="InterPro" id="IPR036188">
    <property type="entry name" value="FAD/NAD-bd_sf"/>
</dbReference>